<proteinExistence type="predicted"/>
<keyword evidence="3" id="KW-1185">Reference proteome</keyword>
<protein>
    <submittedName>
        <fullName evidence="2">Uncharacterized protein</fullName>
    </submittedName>
</protein>
<name>A0A3N4LCX3_9PEZI</name>
<feature type="region of interest" description="Disordered" evidence="1">
    <location>
        <begin position="85"/>
        <end position="128"/>
    </location>
</feature>
<sequence length="128" mass="14500">MSCHLRLVMHQSRFPSAVWVFLNTMDWCGRPDCIRCHWHTLLPHPHGQSPRRSKGTRCHTPELIWFVVWGVCALLLRTRTVVGKKVAGAADGPDQRASEPEPSAHTHHDLLSRPLAGLVRPRRPGPVR</sequence>
<accession>A0A3N4LCX3</accession>
<dbReference type="AlphaFoldDB" id="A0A3N4LCX3"/>
<gene>
    <name evidence="2" type="ORF">L211DRAFT_503260</name>
</gene>
<reference evidence="2 3" key="1">
    <citation type="journal article" date="2018" name="Nat. Ecol. Evol.">
        <title>Pezizomycetes genomes reveal the molecular basis of ectomycorrhizal truffle lifestyle.</title>
        <authorList>
            <person name="Murat C."/>
            <person name="Payen T."/>
            <person name="Noel B."/>
            <person name="Kuo A."/>
            <person name="Morin E."/>
            <person name="Chen J."/>
            <person name="Kohler A."/>
            <person name="Krizsan K."/>
            <person name="Balestrini R."/>
            <person name="Da Silva C."/>
            <person name="Montanini B."/>
            <person name="Hainaut M."/>
            <person name="Levati E."/>
            <person name="Barry K.W."/>
            <person name="Belfiori B."/>
            <person name="Cichocki N."/>
            <person name="Clum A."/>
            <person name="Dockter R.B."/>
            <person name="Fauchery L."/>
            <person name="Guy J."/>
            <person name="Iotti M."/>
            <person name="Le Tacon F."/>
            <person name="Lindquist E.A."/>
            <person name="Lipzen A."/>
            <person name="Malagnac F."/>
            <person name="Mello A."/>
            <person name="Molinier V."/>
            <person name="Miyauchi S."/>
            <person name="Poulain J."/>
            <person name="Riccioni C."/>
            <person name="Rubini A."/>
            <person name="Sitrit Y."/>
            <person name="Splivallo R."/>
            <person name="Traeger S."/>
            <person name="Wang M."/>
            <person name="Zifcakova L."/>
            <person name="Wipf D."/>
            <person name="Zambonelli A."/>
            <person name="Paolocci F."/>
            <person name="Nowrousian M."/>
            <person name="Ottonello S."/>
            <person name="Baldrian P."/>
            <person name="Spatafora J.W."/>
            <person name="Henrissat B."/>
            <person name="Nagy L.G."/>
            <person name="Aury J.M."/>
            <person name="Wincker P."/>
            <person name="Grigoriev I.V."/>
            <person name="Bonfante P."/>
            <person name="Martin F.M."/>
        </authorList>
    </citation>
    <scope>NUCLEOTIDE SEQUENCE [LARGE SCALE GENOMIC DNA]</scope>
    <source>
        <strain evidence="2 3">ATCC MYA-4762</strain>
    </source>
</reference>
<dbReference type="EMBL" id="ML121568">
    <property type="protein sequence ID" value="RPB20730.1"/>
    <property type="molecule type" value="Genomic_DNA"/>
</dbReference>
<dbReference type="Proteomes" id="UP000267821">
    <property type="component" value="Unassembled WGS sequence"/>
</dbReference>
<feature type="compositionally biased region" description="Basic and acidic residues" evidence="1">
    <location>
        <begin position="93"/>
        <end position="111"/>
    </location>
</feature>
<evidence type="ECO:0000313" key="2">
    <source>
        <dbReference type="EMBL" id="RPB20730.1"/>
    </source>
</evidence>
<dbReference type="InParanoid" id="A0A3N4LCX3"/>
<organism evidence="2 3">
    <name type="scientific">Terfezia boudieri ATCC MYA-4762</name>
    <dbReference type="NCBI Taxonomy" id="1051890"/>
    <lineage>
        <taxon>Eukaryota</taxon>
        <taxon>Fungi</taxon>
        <taxon>Dikarya</taxon>
        <taxon>Ascomycota</taxon>
        <taxon>Pezizomycotina</taxon>
        <taxon>Pezizomycetes</taxon>
        <taxon>Pezizales</taxon>
        <taxon>Pezizaceae</taxon>
        <taxon>Terfezia</taxon>
    </lineage>
</organism>
<evidence type="ECO:0000256" key="1">
    <source>
        <dbReference type="SAM" id="MobiDB-lite"/>
    </source>
</evidence>
<evidence type="ECO:0000313" key="3">
    <source>
        <dbReference type="Proteomes" id="UP000267821"/>
    </source>
</evidence>